<dbReference type="Proteomes" id="UP000887564">
    <property type="component" value="Unplaced"/>
</dbReference>
<comment type="subcellular location">
    <subcellularLocation>
        <location evidence="1">Membrane</location>
    </subcellularLocation>
</comment>
<evidence type="ECO:0000256" key="2">
    <source>
        <dbReference type="ARBA" id="ARBA00022692"/>
    </source>
</evidence>
<dbReference type="WBParaSite" id="PEQ_0000706801-mRNA-1">
    <property type="protein sequence ID" value="PEQ_0000706801-mRNA-1"/>
    <property type="gene ID" value="PEQ_0000706801"/>
</dbReference>
<dbReference type="AlphaFoldDB" id="A0A914RQG6"/>
<dbReference type="Pfam" id="PF00083">
    <property type="entry name" value="Sugar_tr"/>
    <property type="match status" value="1"/>
</dbReference>
<organism evidence="5 6">
    <name type="scientific">Parascaris equorum</name>
    <name type="common">Equine roundworm</name>
    <dbReference type="NCBI Taxonomy" id="6256"/>
    <lineage>
        <taxon>Eukaryota</taxon>
        <taxon>Metazoa</taxon>
        <taxon>Ecdysozoa</taxon>
        <taxon>Nematoda</taxon>
        <taxon>Chromadorea</taxon>
        <taxon>Rhabditida</taxon>
        <taxon>Spirurina</taxon>
        <taxon>Ascaridomorpha</taxon>
        <taxon>Ascaridoidea</taxon>
        <taxon>Ascarididae</taxon>
        <taxon>Parascaris</taxon>
    </lineage>
</organism>
<protein>
    <submittedName>
        <fullName evidence="6">Uncharacterized protein</fullName>
    </submittedName>
</protein>
<evidence type="ECO:0000313" key="6">
    <source>
        <dbReference type="WBParaSite" id="PEQ_0000706801-mRNA-1"/>
    </source>
</evidence>
<sequence length="67" mass="7447">MGTRRTSSIPWFFVSELFDSGARGAANSIAANVNWTSNFIVGTSWEFLNVSVILVCYVLMRNVLTVE</sequence>
<keyword evidence="5" id="KW-1185">Reference proteome</keyword>
<dbReference type="Gene3D" id="1.20.1250.20">
    <property type="entry name" value="MFS general substrate transporter like domains"/>
    <property type="match status" value="1"/>
</dbReference>
<dbReference type="GO" id="GO:0022857">
    <property type="term" value="F:transmembrane transporter activity"/>
    <property type="evidence" value="ECO:0007669"/>
    <property type="project" value="InterPro"/>
</dbReference>
<dbReference type="InterPro" id="IPR005828">
    <property type="entry name" value="MFS_sugar_transport-like"/>
</dbReference>
<dbReference type="GO" id="GO:0016020">
    <property type="term" value="C:membrane"/>
    <property type="evidence" value="ECO:0007669"/>
    <property type="project" value="UniProtKB-SubCell"/>
</dbReference>
<evidence type="ECO:0000313" key="5">
    <source>
        <dbReference type="Proteomes" id="UP000887564"/>
    </source>
</evidence>
<accession>A0A914RQG6</accession>
<proteinExistence type="predicted"/>
<evidence type="ECO:0000256" key="3">
    <source>
        <dbReference type="ARBA" id="ARBA00022989"/>
    </source>
</evidence>
<evidence type="ECO:0000256" key="1">
    <source>
        <dbReference type="ARBA" id="ARBA00004370"/>
    </source>
</evidence>
<evidence type="ECO:0000256" key="4">
    <source>
        <dbReference type="ARBA" id="ARBA00023136"/>
    </source>
</evidence>
<keyword evidence="3" id="KW-1133">Transmembrane helix</keyword>
<dbReference type="InterPro" id="IPR036259">
    <property type="entry name" value="MFS_trans_sf"/>
</dbReference>
<name>A0A914RQG6_PAREQ</name>
<keyword evidence="4" id="KW-0472">Membrane</keyword>
<reference evidence="6" key="1">
    <citation type="submission" date="2022-11" db="UniProtKB">
        <authorList>
            <consortium name="WormBaseParasite"/>
        </authorList>
    </citation>
    <scope>IDENTIFICATION</scope>
</reference>
<keyword evidence="2" id="KW-0812">Transmembrane</keyword>